<dbReference type="WBParaSite" id="TTAC_0000094301-mRNA-1">
    <property type="protein sequence ID" value="TTAC_0000094301-mRNA-1"/>
    <property type="gene ID" value="TTAC_0000094301"/>
</dbReference>
<organism evidence="2">
    <name type="scientific">Hydatigena taeniaeformis</name>
    <name type="common">Feline tapeworm</name>
    <name type="synonym">Taenia taeniaeformis</name>
    <dbReference type="NCBI Taxonomy" id="6205"/>
    <lineage>
        <taxon>Eukaryota</taxon>
        <taxon>Metazoa</taxon>
        <taxon>Spiralia</taxon>
        <taxon>Lophotrochozoa</taxon>
        <taxon>Platyhelminthes</taxon>
        <taxon>Cestoda</taxon>
        <taxon>Eucestoda</taxon>
        <taxon>Cyclophyllidea</taxon>
        <taxon>Taeniidae</taxon>
        <taxon>Hydatigera</taxon>
    </lineage>
</organism>
<name>A0A0R3WJS9_HYDTA</name>
<feature type="region of interest" description="Disordered" evidence="1">
    <location>
        <begin position="167"/>
        <end position="190"/>
    </location>
</feature>
<evidence type="ECO:0000256" key="1">
    <source>
        <dbReference type="SAM" id="MobiDB-lite"/>
    </source>
</evidence>
<protein>
    <submittedName>
        <fullName evidence="2">BLVR domain-containing protein</fullName>
    </submittedName>
</protein>
<feature type="region of interest" description="Disordered" evidence="1">
    <location>
        <begin position="54"/>
        <end position="132"/>
    </location>
</feature>
<dbReference type="AlphaFoldDB" id="A0A0R3WJS9"/>
<evidence type="ECO:0000313" key="2">
    <source>
        <dbReference type="WBParaSite" id="TTAC_0000094301-mRNA-1"/>
    </source>
</evidence>
<reference evidence="2" key="1">
    <citation type="submission" date="2017-02" db="UniProtKB">
        <authorList>
            <consortium name="WormBaseParasite"/>
        </authorList>
    </citation>
    <scope>IDENTIFICATION</scope>
</reference>
<feature type="compositionally biased region" description="Basic and acidic residues" evidence="1">
    <location>
        <begin position="69"/>
        <end position="81"/>
    </location>
</feature>
<proteinExistence type="predicted"/>
<dbReference type="STRING" id="6205.A0A0R3WJS9"/>
<sequence>LDWGSLGNAYGLLRLPQMPELKGATIDSFVPSNIDLTKLKYKEKSVAKQRELKRKALLADPSPGFKKLTSREKATAKESKRPVRRQKKGPKVGPPVPFAPPVADMSDVRTSKRRSSAMAIGRGDDDVDDDDDTESILEEYRKVKKLKGRKITAAEIEDLEDEESDLHLPLRVTHSRTEPPLGKPDTQEKEEERLNAMVHSLKLPSTVLQGGMQVDENDEDEEVGLQIEMKLLQYSTDLNGTTSTW</sequence>
<accession>A0A0R3WJS9</accession>